<dbReference type="PANTHER" id="PTHR43046:SF12">
    <property type="entry name" value="GDP-MANNOSE MANNOSYL HYDROLASE"/>
    <property type="match status" value="1"/>
</dbReference>
<dbReference type="SUPFAM" id="SSF55811">
    <property type="entry name" value="Nudix"/>
    <property type="match status" value="1"/>
</dbReference>
<proteinExistence type="inferred from homology"/>
<dbReference type="InterPro" id="IPR000086">
    <property type="entry name" value="NUDIX_hydrolase_dom"/>
</dbReference>
<dbReference type="InterPro" id="IPR020084">
    <property type="entry name" value="NUDIX_hydrolase_CS"/>
</dbReference>
<dbReference type="EMBL" id="AAUV01000059">
    <property type="protein sequence ID" value="EAV38936.1"/>
    <property type="molecule type" value="Genomic_DNA"/>
</dbReference>
<reference evidence="6 7" key="1">
    <citation type="submission" date="2006-11" db="EMBL/GenBank/DDBJ databases">
        <authorList>
            <consortium name="Laboratoire de Microbiologie (Universite Bourgogne)"/>
            <consortium name="GENOME Express"/>
            <consortium name="UMR Oenologie Ampelologie (Universite Bordeaux 2)"/>
            <person name="Guzzo J."/>
        </authorList>
    </citation>
    <scope>NUCLEOTIDE SEQUENCE [LARGE SCALE GENOMIC DNA]</scope>
    <source>
        <strain evidence="6 7">ATCC BAA-1163</strain>
    </source>
</reference>
<dbReference type="Proteomes" id="UP000003346">
    <property type="component" value="Unassembled WGS sequence"/>
</dbReference>
<dbReference type="PROSITE" id="PS51462">
    <property type="entry name" value="NUDIX"/>
    <property type="match status" value="1"/>
</dbReference>
<dbReference type="CDD" id="cd02883">
    <property type="entry name" value="NUDIX_Hydrolase"/>
    <property type="match status" value="1"/>
</dbReference>
<dbReference type="AlphaFoldDB" id="A0NKP6"/>
<dbReference type="PRINTS" id="PR00502">
    <property type="entry name" value="NUDIXFAMILY"/>
</dbReference>
<dbReference type="HOGENOM" id="CLU_037162_7_1_9"/>
<organism evidence="6 7">
    <name type="scientific">Oenococcus oeni ATCC BAA-1163</name>
    <dbReference type="NCBI Taxonomy" id="379360"/>
    <lineage>
        <taxon>Bacteria</taxon>
        <taxon>Bacillati</taxon>
        <taxon>Bacillota</taxon>
        <taxon>Bacilli</taxon>
        <taxon>Lactobacillales</taxon>
        <taxon>Lactobacillaceae</taxon>
        <taxon>Oenococcus</taxon>
    </lineage>
</organism>
<evidence type="ECO:0000256" key="4">
    <source>
        <dbReference type="RuleBase" id="RU003476"/>
    </source>
</evidence>
<comment type="cofactor">
    <cofactor evidence="1">
        <name>Mg(2+)</name>
        <dbReference type="ChEBI" id="CHEBI:18420"/>
    </cofactor>
</comment>
<evidence type="ECO:0000259" key="5">
    <source>
        <dbReference type="PROSITE" id="PS51462"/>
    </source>
</evidence>
<keyword evidence="3" id="KW-0460">Magnesium</keyword>
<comment type="caution">
    <text evidence="6">The sequence shown here is derived from an EMBL/GenBank/DDBJ whole genome shotgun (WGS) entry which is preliminary data.</text>
</comment>
<dbReference type="InterPro" id="IPR015797">
    <property type="entry name" value="NUDIX_hydrolase-like_dom_sf"/>
</dbReference>
<protein>
    <recommendedName>
        <fullName evidence="5">Nudix hydrolase domain-containing protein</fullName>
    </recommendedName>
</protein>
<evidence type="ECO:0000256" key="3">
    <source>
        <dbReference type="ARBA" id="ARBA00022842"/>
    </source>
</evidence>
<evidence type="ECO:0000256" key="1">
    <source>
        <dbReference type="ARBA" id="ARBA00001946"/>
    </source>
</evidence>
<dbReference type="GO" id="GO:0016787">
    <property type="term" value="F:hydrolase activity"/>
    <property type="evidence" value="ECO:0007669"/>
    <property type="project" value="UniProtKB-KW"/>
</dbReference>
<comment type="similarity">
    <text evidence="4">Belongs to the Nudix hydrolase family.</text>
</comment>
<evidence type="ECO:0000313" key="7">
    <source>
        <dbReference type="Proteomes" id="UP000003346"/>
    </source>
</evidence>
<evidence type="ECO:0000256" key="2">
    <source>
        <dbReference type="ARBA" id="ARBA00022801"/>
    </source>
</evidence>
<feature type="domain" description="Nudix hydrolase" evidence="5">
    <location>
        <begin position="26"/>
        <end position="156"/>
    </location>
</feature>
<evidence type="ECO:0000313" key="6">
    <source>
        <dbReference type="EMBL" id="EAV38936.1"/>
    </source>
</evidence>
<dbReference type="PROSITE" id="PS00893">
    <property type="entry name" value="NUDIX_BOX"/>
    <property type="match status" value="1"/>
</dbReference>
<keyword evidence="2 4" id="KW-0378">Hydrolase</keyword>
<dbReference type="Gene3D" id="3.90.79.10">
    <property type="entry name" value="Nucleoside Triphosphate Pyrophosphohydrolase"/>
    <property type="match status" value="1"/>
</dbReference>
<accession>A0NKP6</accession>
<dbReference type="InterPro" id="IPR020476">
    <property type="entry name" value="Nudix_hydrolase"/>
</dbReference>
<sequence length="181" mass="20971">MHFQFRSFFVYLSKIRKGIKKMKDPTHIVAVGAVVLNEDQEILLVKTFFRGWEIPGGQVENGENLIDALKREVREESGIEIRVDKLIGVYSNIKKSDPLGSKKNVTTKVILDFVCQKKSGKLSISNETSVSRWIPKNKVLDLISYPIYQERFQNYLNFNGEVNYLAYFNEPNFAVQFRQMI</sequence>
<gene>
    <name evidence="6" type="ORF">OENOO_64052</name>
</gene>
<dbReference type="PANTHER" id="PTHR43046">
    <property type="entry name" value="GDP-MANNOSE MANNOSYL HYDROLASE"/>
    <property type="match status" value="1"/>
</dbReference>
<name>A0NKP6_OENOE</name>
<dbReference type="Pfam" id="PF00293">
    <property type="entry name" value="NUDIX"/>
    <property type="match status" value="1"/>
</dbReference>